<keyword evidence="3" id="KW-1185">Reference proteome</keyword>
<dbReference type="Proteomes" id="UP000190774">
    <property type="component" value="Unassembled WGS sequence"/>
</dbReference>
<protein>
    <submittedName>
        <fullName evidence="2">Uncharacterized protein</fullName>
    </submittedName>
</protein>
<evidence type="ECO:0000313" key="2">
    <source>
        <dbReference type="EMBL" id="SKA85865.1"/>
    </source>
</evidence>
<dbReference type="AlphaFoldDB" id="A0A1T4X9U4"/>
<dbReference type="STRING" id="48467.SAMN02745166_01218"/>
<gene>
    <name evidence="2" type="ORF">SAMN02745166_01218</name>
</gene>
<dbReference type="RefSeq" id="WP_078812418.1">
    <property type="nucleotide sequence ID" value="NZ_FUYE01000003.1"/>
</dbReference>
<sequence length="108" mass="11294">MKHETSVSVSSLTHDLWLGLLLLGISIAGAWTASLVSQLTGAEALHLRLLIALLVHPFALAAWLFCGLPGLALAVKSLMGAMEKRSVVAGLCSVGLLALSLACVSFWI</sequence>
<evidence type="ECO:0000256" key="1">
    <source>
        <dbReference type="SAM" id="Phobius"/>
    </source>
</evidence>
<feature type="transmembrane region" description="Helical" evidence="1">
    <location>
        <begin position="16"/>
        <end position="37"/>
    </location>
</feature>
<dbReference type="EMBL" id="FUYE01000003">
    <property type="protein sequence ID" value="SKA85865.1"/>
    <property type="molecule type" value="Genomic_DNA"/>
</dbReference>
<feature type="transmembrane region" description="Helical" evidence="1">
    <location>
        <begin position="87"/>
        <end position="107"/>
    </location>
</feature>
<proteinExistence type="predicted"/>
<accession>A0A1T4X9U4</accession>
<keyword evidence="1" id="KW-1133">Transmembrane helix</keyword>
<keyword evidence="1" id="KW-0472">Membrane</keyword>
<organism evidence="2 3">
    <name type="scientific">Prosthecobacter debontii</name>
    <dbReference type="NCBI Taxonomy" id="48467"/>
    <lineage>
        <taxon>Bacteria</taxon>
        <taxon>Pseudomonadati</taxon>
        <taxon>Verrucomicrobiota</taxon>
        <taxon>Verrucomicrobiia</taxon>
        <taxon>Verrucomicrobiales</taxon>
        <taxon>Verrucomicrobiaceae</taxon>
        <taxon>Prosthecobacter</taxon>
    </lineage>
</organism>
<keyword evidence="1" id="KW-0812">Transmembrane</keyword>
<evidence type="ECO:0000313" key="3">
    <source>
        <dbReference type="Proteomes" id="UP000190774"/>
    </source>
</evidence>
<reference evidence="3" key="1">
    <citation type="submission" date="2017-02" db="EMBL/GenBank/DDBJ databases">
        <authorList>
            <person name="Varghese N."/>
            <person name="Submissions S."/>
        </authorList>
    </citation>
    <scope>NUCLEOTIDE SEQUENCE [LARGE SCALE GENOMIC DNA]</scope>
    <source>
        <strain evidence="3">ATCC 700200</strain>
    </source>
</reference>
<feature type="transmembrane region" description="Helical" evidence="1">
    <location>
        <begin position="49"/>
        <end position="75"/>
    </location>
</feature>
<name>A0A1T4X9U4_9BACT</name>
<dbReference type="OrthoDB" id="10004554at2"/>